<dbReference type="AlphaFoldDB" id="A0AAE0K302"/>
<evidence type="ECO:0000256" key="3">
    <source>
        <dbReference type="SAM" id="SignalP"/>
    </source>
</evidence>
<evidence type="ECO:0000256" key="2">
    <source>
        <dbReference type="SAM" id="MobiDB-lite"/>
    </source>
</evidence>
<dbReference type="InterPro" id="IPR050316">
    <property type="entry name" value="Tyrosinase/Hemocyanin"/>
</dbReference>
<keyword evidence="1" id="KW-0479">Metal-binding</keyword>
<comment type="caution">
    <text evidence="5">The sequence shown here is derived from an EMBL/GenBank/DDBJ whole genome shotgun (WGS) entry which is preliminary data.</text>
</comment>
<protein>
    <recommendedName>
        <fullName evidence="4">Tyrosinase copper-binding domain-containing protein</fullName>
    </recommendedName>
</protein>
<dbReference type="Proteomes" id="UP001285441">
    <property type="component" value="Unassembled WGS sequence"/>
</dbReference>
<dbReference type="Gene3D" id="1.10.1280.10">
    <property type="entry name" value="Di-copper center containing domain from catechol oxidase"/>
    <property type="match status" value="1"/>
</dbReference>
<sequence>MRSLSLLVAFASVPWAYAQHVTGIKAGVNQQTGERPARLNIDDLQARGGPAWDLFIQALAAIEEAPESDLLSWFQIAGIHGLPFRGYNGVENVEGGLTAAGFCPHGSINFGTWHRPYVALLEQTVQSQAEQIAAKYSGASAAEYQAAARTLRFPYWDWAVSSQLPAAVMEQTVKINAPNGAVKLRNPLYSYQFQTFPFSDPDFQGQEISQFNETKRCTDAAEDSDGVDHPEIINSFLGDHAKRLKDYVYAVFTQSPNFVDMASTYAKGPSFENPHNIVHQDIGGGPLWTKTGHMKPVAWSAFDPIFWLHHTNLDRQFAMWQAIYYQNPMLNTTVPGLATFGQAAGPVTADSPLKPFTDETGAFWTNKRITSTRAFGYTYEGIEDWTLAAPELAKKVTAQVNKLYGPPAPSAVAKKVWNKSQAAAAFSAAAANQEKDYSVEIQVNRVDLPLPCSIQILVGEENKEAGQFALLAMPEVGQGFASIPLRRTLEEAGVSLESPASEVVAVLKKSLRVVDGTTVPPESVQSLVVEIQDRDYTPRQSDSEFPRYGIPTSWPVDVKDTSG</sequence>
<keyword evidence="3" id="KW-0732">Signal</keyword>
<dbReference type="PANTHER" id="PTHR11474">
    <property type="entry name" value="TYROSINASE FAMILY MEMBER"/>
    <property type="match status" value="1"/>
</dbReference>
<reference evidence="5" key="2">
    <citation type="submission" date="2023-06" db="EMBL/GenBank/DDBJ databases">
        <authorList>
            <consortium name="Lawrence Berkeley National Laboratory"/>
            <person name="Haridas S."/>
            <person name="Hensen N."/>
            <person name="Bonometti L."/>
            <person name="Westerberg I."/>
            <person name="Brannstrom I.O."/>
            <person name="Guillou S."/>
            <person name="Cros-Aarteil S."/>
            <person name="Calhoun S."/>
            <person name="Kuo A."/>
            <person name="Mondo S."/>
            <person name="Pangilinan J."/>
            <person name="Riley R."/>
            <person name="LaButti K."/>
            <person name="Andreopoulos B."/>
            <person name="Lipzen A."/>
            <person name="Chen C."/>
            <person name="Yanf M."/>
            <person name="Daum C."/>
            <person name="Ng V."/>
            <person name="Clum A."/>
            <person name="Steindorff A."/>
            <person name="Ohm R."/>
            <person name="Martin F."/>
            <person name="Silar P."/>
            <person name="Natvig D."/>
            <person name="Lalanne C."/>
            <person name="Gautier V."/>
            <person name="Ament-velasquez S.L."/>
            <person name="Kruys A."/>
            <person name="Hutchinson M.I."/>
            <person name="Powell A.J."/>
            <person name="Barry K."/>
            <person name="Miller A.N."/>
            <person name="Grigoriev I.V."/>
            <person name="Debuchy R."/>
            <person name="Gladieux P."/>
            <person name="Thoren M.H."/>
            <person name="Johannesson H."/>
        </authorList>
    </citation>
    <scope>NUCLEOTIDE SEQUENCE</scope>
    <source>
        <strain evidence="5">CBS 232.78</strain>
    </source>
</reference>
<dbReference type="PANTHER" id="PTHR11474:SF131">
    <property type="entry name" value="TYROSINASE COPPER-BINDING DOMAIN-CONTAINING PROTEIN"/>
    <property type="match status" value="1"/>
</dbReference>
<proteinExistence type="predicted"/>
<dbReference type="GO" id="GO:0046872">
    <property type="term" value="F:metal ion binding"/>
    <property type="evidence" value="ECO:0007669"/>
    <property type="project" value="UniProtKB-KW"/>
</dbReference>
<dbReference type="PRINTS" id="PR00092">
    <property type="entry name" value="TYROSINASE"/>
</dbReference>
<organism evidence="5 6">
    <name type="scientific">Podospora didyma</name>
    <dbReference type="NCBI Taxonomy" id="330526"/>
    <lineage>
        <taxon>Eukaryota</taxon>
        <taxon>Fungi</taxon>
        <taxon>Dikarya</taxon>
        <taxon>Ascomycota</taxon>
        <taxon>Pezizomycotina</taxon>
        <taxon>Sordariomycetes</taxon>
        <taxon>Sordariomycetidae</taxon>
        <taxon>Sordariales</taxon>
        <taxon>Podosporaceae</taxon>
        <taxon>Podospora</taxon>
    </lineage>
</organism>
<evidence type="ECO:0000259" key="4">
    <source>
        <dbReference type="PROSITE" id="PS00498"/>
    </source>
</evidence>
<feature type="signal peptide" evidence="3">
    <location>
        <begin position="1"/>
        <end position="18"/>
    </location>
</feature>
<evidence type="ECO:0000313" key="6">
    <source>
        <dbReference type="Proteomes" id="UP001285441"/>
    </source>
</evidence>
<evidence type="ECO:0000313" key="5">
    <source>
        <dbReference type="EMBL" id="KAK3368495.1"/>
    </source>
</evidence>
<reference evidence="5" key="1">
    <citation type="journal article" date="2023" name="Mol. Phylogenet. Evol.">
        <title>Genome-scale phylogeny and comparative genomics of the fungal order Sordariales.</title>
        <authorList>
            <person name="Hensen N."/>
            <person name="Bonometti L."/>
            <person name="Westerberg I."/>
            <person name="Brannstrom I.O."/>
            <person name="Guillou S."/>
            <person name="Cros-Aarteil S."/>
            <person name="Calhoun S."/>
            <person name="Haridas S."/>
            <person name="Kuo A."/>
            <person name="Mondo S."/>
            <person name="Pangilinan J."/>
            <person name="Riley R."/>
            <person name="LaButti K."/>
            <person name="Andreopoulos B."/>
            <person name="Lipzen A."/>
            <person name="Chen C."/>
            <person name="Yan M."/>
            <person name="Daum C."/>
            <person name="Ng V."/>
            <person name="Clum A."/>
            <person name="Steindorff A."/>
            <person name="Ohm R.A."/>
            <person name="Martin F."/>
            <person name="Silar P."/>
            <person name="Natvig D.O."/>
            <person name="Lalanne C."/>
            <person name="Gautier V."/>
            <person name="Ament-Velasquez S.L."/>
            <person name="Kruys A."/>
            <person name="Hutchinson M.I."/>
            <person name="Powell A.J."/>
            <person name="Barry K."/>
            <person name="Miller A.N."/>
            <person name="Grigoriev I.V."/>
            <person name="Debuchy R."/>
            <person name="Gladieux P."/>
            <person name="Hiltunen Thoren M."/>
            <person name="Johannesson H."/>
        </authorList>
    </citation>
    <scope>NUCLEOTIDE SEQUENCE</scope>
    <source>
        <strain evidence="5">CBS 232.78</strain>
    </source>
</reference>
<feature type="chain" id="PRO_5042186967" description="Tyrosinase copper-binding domain-containing protein" evidence="3">
    <location>
        <begin position="19"/>
        <end position="563"/>
    </location>
</feature>
<dbReference type="PROSITE" id="PS00498">
    <property type="entry name" value="TYROSINASE_2"/>
    <property type="match status" value="1"/>
</dbReference>
<dbReference type="Pfam" id="PF00264">
    <property type="entry name" value="Tyrosinase"/>
    <property type="match status" value="1"/>
</dbReference>
<feature type="region of interest" description="Disordered" evidence="2">
    <location>
        <begin position="538"/>
        <end position="563"/>
    </location>
</feature>
<dbReference type="SUPFAM" id="SSF48056">
    <property type="entry name" value="Di-copper centre-containing domain"/>
    <property type="match status" value="1"/>
</dbReference>
<feature type="domain" description="Tyrosinase copper-binding" evidence="4">
    <location>
        <begin position="303"/>
        <end position="314"/>
    </location>
</feature>
<dbReference type="GO" id="GO:0016491">
    <property type="term" value="F:oxidoreductase activity"/>
    <property type="evidence" value="ECO:0007669"/>
    <property type="project" value="InterPro"/>
</dbReference>
<accession>A0AAE0K302</accession>
<dbReference type="InterPro" id="IPR002227">
    <property type="entry name" value="Tyrosinase_Cu-bd"/>
</dbReference>
<gene>
    <name evidence="5" type="ORF">B0H63DRAFT_528861</name>
</gene>
<dbReference type="EMBL" id="JAULSW010000010">
    <property type="protein sequence ID" value="KAK3368495.1"/>
    <property type="molecule type" value="Genomic_DNA"/>
</dbReference>
<evidence type="ECO:0000256" key="1">
    <source>
        <dbReference type="ARBA" id="ARBA00022723"/>
    </source>
</evidence>
<name>A0AAE0K302_9PEZI</name>
<keyword evidence="6" id="KW-1185">Reference proteome</keyword>
<dbReference type="InterPro" id="IPR008922">
    <property type="entry name" value="Di-copper_centre_dom_sf"/>
</dbReference>